<dbReference type="Gene3D" id="3.90.190.20">
    <property type="entry name" value="Mur ligase, C-terminal domain"/>
    <property type="match status" value="1"/>
</dbReference>
<evidence type="ECO:0000313" key="4">
    <source>
        <dbReference type="Proteomes" id="UP000039370"/>
    </source>
</evidence>
<dbReference type="SUPFAM" id="SSF51984">
    <property type="entry name" value="MurCD N-terminal domain"/>
    <property type="match status" value="1"/>
</dbReference>
<keyword evidence="3" id="KW-0436">Ligase</keyword>
<feature type="domain" description="Mur ligase central" evidence="2">
    <location>
        <begin position="108"/>
        <end position="278"/>
    </location>
</feature>
<dbReference type="InterPro" id="IPR013221">
    <property type="entry name" value="Mur_ligase_cen"/>
</dbReference>
<accession>A0A0B7IG08</accession>
<dbReference type="AlphaFoldDB" id="A0A0B7IG08"/>
<dbReference type="InterPro" id="IPR000713">
    <property type="entry name" value="Mur_ligase_N"/>
</dbReference>
<dbReference type="Proteomes" id="UP000039370">
    <property type="component" value="Unassembled WGS sequence"/>
</dbReference>
<dbReference type="SUPFAM" id="SSF53623">
    <property type="entry name" value="MurD-like peptide ligases, catalytic domain"/>
    <property type="match status" value="1"/>
</dbReference>
<dbReference type="SUPFAM" id="SSF53244">
    <property type="entry name" value="MurD-like peptide ligases, peptide-binding domain"/>
    <property type="match status" value="1"/>
</dbReference>
<gene>
    <name evidence="3" type="ORF">CCAN11_1960012</name>
</gene>
<evidence type="ECO:0000259" key="2">
    <source>
        <dbReference type="Pfam" id="PF08245"/>
    </source>
</evidence>
<organism evidence="3 4">
    <name type="scientific">Capnocytophaga canimorsus</name>
    <dbReference type="NCBI Taxonomy" id="28188"/>
    <lineage>
        <taxon>Bacteria</taxon>
        <taxon>Pseudomonadati</taxon>
        <taxon>Bacteroidota</taxon>
        <taxon>Flavobacteriia</taxon>
        <taxon>Flavobacteriales</taxon>
        <taxon>Flavobacteriaceae</taxon>
        <taxon>Capnocytophaga</taxon>
    </lineage>
</organism>
<dbReference type="EMBL" id="CDOK01000108">
    <property type="protein sequence ID" value="CEN49569.1"/>
    <property type="molecule type" value="Genomic_DNA"/>
</dbReference>
<dbReference type="Pfam" id="PF01225">
    <property type="entry name" value="Mur_ligase"/>
    <property type="match status" value="1"/>
</dbReference>
<feature type="domain" description="Mur ligase N-terminal catalytic" evidence="1">
    <location>
        <begin position="2"/>
        <end position="103"/>
    </location>
</feature>
<dbReference type="GO" id="GO:0008763">
    <property type="term" value="F:UDP-N-acetylmuramate-L-alanine ligase activity"/>
    <property type="evidence" value="ECO:0007669"/>
    <property type="project" value="UniProtKB-EC"/>
</dbReference>
<evidence type="ECO:0000259" key="1">
    <source>
        <dbReference type="Pfam" id="PF01225"/>
    </source>
</evidence>
<dbReference type="PANTHER" id="PTHR43445:SF5">
    <property type="entry name" value="UDP-N-ACETYLMURAMATE--L-ALANYL-GAMMA-D-GLUTAMYL-MESO-2,6-DIAMINOHEPTANDIOATE LIGASE"/>
    <property type="match status" value="1"/>
</dbReference>
<dbReference type="InterPro" id="IPR036565">
    <property type="entry name" value="Mur-like_cat_sf"/>
</dbReference>
<dbReference type="RefSeq" id="WP_041985889.1">
    <property type="nucleotide sequence ID" value="NZ_JBIUQU010000010.1"/>
</dbReference>
<name>A0A0B7IG08_9FLAO</name>
<sequence length="454" mass="51395">MRIHFISIGGAAMHNLALELSQLGNVVSGSDDAIYEPSRSRLQQAGLLPQAMGWFPEKITSDLDIVILGMHAKKDNPELLEAQRLGLRICSYPEFIYEHSKNKTRVVIGGSHGKTTITSMVLHVMNYCGIAVDYLVGAQLEGFERMVRLSQTAEFMLIEGDEYLSSPIDLKSKFHWYKPNIALVSGIAWDHINVFPTPEVYAQQFKVFVDSIVNGGILVYNEEDTLLVKIVNETENPIRKLPYHTPHYQIRKGITYLITEEGELPLEIFGKHNVSNLEGAKQICQHMGVDENDFYQAILSFKGASKRLEKMYLSENVAVFKDFAHAPSKVRATVASVVEQFPEKEVEAFLELHTFSSLRPEFLKEYAGSLDEATSAVVYYDEHALKTKGVADISPEFIREMFQREDIKVFDKSTDFQGYIYNKTYDNSVLLLMSSGNYGGLNFENLIDKIIKKY</sequence>
<dbReference type="InterPro" id="IPR050061">
    <property type="entry name" value="MurCDEF_pg_biosynth"/>
</dbReference>
<dbReference type="InterPro" id="IPR036615">
    <property type="entry name" value="Mur_ligase_C_dom_sf"/>
</dbReference>
<dbReference type="PANTHER" id="PTHR43445">
    <property type="entry name" value="UDP-N-ACETYLMURAMATE--L-ALANINE LIGASE-RELATED"/>
    <property type="match status" value="1"/>
</dbReference>
<reference evidence="4" key="1">
    <citation type="submission" date="2015-01" db="EMBL/GenBank/DDBJ databases">
        <authorList>
            <person name="MANFREDI Pablo"/>
        </authorList>
    </citation>
    <scope>NUCLEOTIDE SEQUENCE [LARGE SCALE GENOMIC DNA]</scope>
    <source>
        <strain evidence="4">Cc11</strain>
    </source>
</reference>
<dbReference type="GO" id="GO:0005524">
    <property type="term" value="F:ATP binding"/>
    <property type="evidence" value="ECO:0007669"/>
    <property type="project" value="InterPro"/>
</dbReference>
<dbReference type="Pfam" id="PF08245">
    <property type="entry name" value="Mur_ligase_M"/>
    <property type="match status" value="1"/>
</dbReference>
<dbReference type="Gene3D" id="3.40.50.720">
    <property type="entry name" value="NAD(P)-binding Rossmann-like Domain"/>
    <property type="match status" value="1"/>
</dbReference>
<evidence type="ECO:0000313" key="3">
    <source>
        <dbReference type="EMBL" id="CEN49569.1"/>
    </source>
</evidence>
<dbReference type="EC" id="6.3.2.8" evidence="3"/>
<protein>
    <submittedName>
        <fullName evidence="3">Murein peptide ligase</fullName>
        <ecNumber evidence="3">6.3.2.8</ecNumber>
    </submittedName>
</protein>
<proteinExistence type="predicted"/>
<dbReference type="Gene3D" id="3.40.1190.10">
    <property type="entry name" value="Mur-like, catalytic domain"/>
    <property type="match status" value="1"/>
</dbReference>